<dbReference type="InterPro" id="IPR032675">
    <property type="entry name" value="LRR_dom_sf"/>
</dbReference>
<dbReference type="Ensembl" id="ENSKMAT00000027036.1">
    <property type="protein sequence ID" value="ENSKMAP00000026697.1"/>
    <property type="gene ID" value="ENSKMAG00000019809.1"/>
</dbReference>
<evidence type="ECO:0000313" key="5">
    <source>
        <dbReference type="Proteomes" id="UP000264800"/>
    </source>
</evidence>
<keyword evidence="5" id="KW-1185">Reference proteome</keyword>
<dbReference type="InterPro" id="IPR051261">
    <property type="entry name" value="NLR"/>
</dbReference>
<dbReference type="AlphaFoldDB" id="A0A3Q3GU20"/>
<reference evidence="4" key="2">
    <citation type="submission" date="2025-09" db="UniProtKB">
        <authorList>
            <consortium name="Ensembl"/>
        </authorList>
    </citation>
    <scope>IDENTIFICATION</scope>
</reference>
<dbReference type="Pfam" id="PF13516">
    <property type="entry name" value="LRR_6"/>
    <property type="match status" value="2"/>
</dbReference>
<keyword evidence="3" id="KW-1133">Transmembrane helix</keyword>
<name>A0A3Q3GU20_KRYMA</name>
<dbReference type="Pfam" id="PF00560">
    <property type="entry name" value="LRR_1"/>
    <property type="match status" value="1"/>
</dbReference>
<keyword evidence="2" id="KW-0677">Repeat</keyword>
<organism evidence="4 5">
    <name type="scientific">Kryptolebias marmoratus</name>
    <name type="common">Mangrove killifish</name>
    <name type="synonym">Rivulus marmoratus</name>
    <dbReference type="NCBI Taxonomy" id="37003"/>
    <lineage>
        <taxon>Eukaryota</taxon>
        <taxon>Metazoa</taxon>
        <taxon>Chordata</taxon>
        <taxon>Craniata</taxon>
        <taxon>Vertebrata</taxon>
        <taxon>Euteleostomi</taxon>
        <taxon>Actinopterygii</taxon>
        <taxon>Neopterygii</taxon>
        <taxon>Teleostei</taxon>
        <taxon>Neoteleostei</taxon>
        <taxon>Acanthomorphata</taxon>
        <taxon>Ovalentaria</taxon>
        <taxon>Atherinomorphae</taxon>
        <taxon>Cyprinodontiformes</taxon>
        <taxon>Rivulidae</taxon>
        <taxon>Kryptolebias</taxon>
    </lineage>
</organism>
<reference evidence="4" key="1">
    <citation type="submission" date="2025-08" db="UniProtKB">
        <authorList>
            <consortium name="Ensembl"/>
        </authorList>
    </citation>
    <scope>IDENTIFICATION</scope>
</reference>
<sequence length="187" mass="20593">PCSTHCEIVASALKSNSSHLIELNLSFNNLQDSGVKILSAGLESPNCRLEKLSLRWCSLSEISCSSLGSALKSNPSHLRHLDLNQNTLQDSGVKQLCGFLKSPQCRLETLRSEMFIMHLEMTLSAAVGTDLRTALLSHIEPGCGNKQLGFSEADPLKCLSYRISAFTLWKMFLLMLSGIFVFANFLL</sequence>
<feature type="transmembrane region" description="Helical" evidence="3">
    <location>
        <begin position="166"/>
        <end position="186"/>
    </location>
</feature>
<keyword evidence="1" id="KW-0433">Leucine-rich repeat</keyword>
<evidence type="ECO:0000256" key="3">
    <source>
        <dbReference type="SAM" id="Phobius"/>
    </source>
</evidence>
<protein>
    <submittedName>
        <fullName evidence="4">Uncharacterized protein</fullName>
    </submittedName>
</protein>
<dbReference type="Gene3D" id="3.80.10.10">
    <property type="entry name" value="Ribonuclease Inhibitor"/>
    <property type="match status" value="1"/>
</dbReference>
<evidence type="ECO:0000256" key="2">
    <source>
        <dbReference type="ARBA" id="ARBA00022737"/>
    </source>
</evidence>
<dbReference type="GeneTree" id="ENSGT01150000286911"/>
<dbReference type="InterPro" id="IPR001611">
    <property type="entry name" value="Leu-rich_rpt"/>
</dbReference>
<dbReference type="Proteomes" id="UP000264800">
    <property type="component" value="Unplaced"/>
</dbReference>
<proteinExistence type="predicted"/>
<evidence type="ECO:0000256" key="1">
    <source>
        <dbReference type="ARBA" id="ARBA00022614"/>
    </source>
</evidence>
<dbReference type="SMART" id="SM00368">
    <property type="entry name" value="LRR_RI"/>
    <property type="match status" value="3"/>
</dbReference>
<keyword evidence="3" id="KW-0812">Transmembrane</keyword>
<evidence type="ECO:0000313" key="4">
    <source>
        <dbReference type="Ensembl" id="ENSKMAP00000026697.1"/>
    </source>
</evidence>
<accession>A0A3Q3GU20</accession>
<dbReference type="SUPFAM" id="SSF52047">
    <property type="entry name" value="RNI-like"/>
    <property type="match status" value="1"/>
</dbReference>
<keyword evidence="3" id="KW-0472">Membrane</keyword>
<dbReference type="PANTHER" id="PTHR24106">
    <property type="entry name" value="NACHT, LRR AND CARD DOMAINS-CONTAINING"/>
    <property type="match status" value="1"/>
</dbReference>